<keyword evidence="7" id="KW-1185">Reference proteome</keyword>
<dbReference type="PIRSF" id="PIRSF000103">
    <property type="entry name" value="HIBADH"/>
    <property type="match status" value="1"/>
</dbReference>
<dbReference type="RefSeq" id="WP_188857623.1">
    <property type="nucleotide sequence ID" value="NZ_BMLT01000001.1"/>
</dbReference>
<dbReference type="SUPFAM" id="SSF51735">
    <property type="entry name" value="NAD(P)-binding Rossmann-fold domains"/>
    <property type="match status" value="1"/>
</dbReference>
<dbReference type="EMBL" id="BMLT01000001">
    <property type="protein sequence ID" value="GGO76343.1"/>
    <property type="molecule type" value="Genomic_DNA"/>
</dbReference>
<dbReference type="GO" id="GO:0051287">
    <property type="term" value="F:NAD binding"/>
    <property type="evidence" value="ECO:0007669"/>
    <property type="project" value="InterPro"/>
</dbReference>
<evidence type="ECO:0000256" key="1">
    <source>
        <dbReference type="ARBA" id="ARBA00023002"/>
    </source>
</evidence>
<dbReference type="PROSITE" id="PS00895">
    <property type="entry name" value="3_HYDROXYISOBUT_DH"/>
    <property type="match status" value="1"/>
</dbReference>
<comment type="caution">
    <text evidence="6">The sequence shown here is derived from an EMBL/GenBank/DDBJ whole genome shotgun (WGS) entry which is preliminary data.</text>
</comment>
<dbReference type="InterPro" id="IPR002204">
    <property type="entry name" value="3-OH-isobutyrate_DH-rel_CS"/>
</dbReference>
<dbReference type="InterPro" id="IPR008927">
    <property type="entry name" value="6-PGluconate_DH-like_C_sf"/>
</dbReference>
<dbReference type="InterPro" id="IPR029154">
    <property type="entry name" value="HIBADH-like_NADP-bd"/>
</dbReference>
<name>A0A917Z643_9GAMM</name>
<dbReference type="GO" id="GO:0016054">
    <property type="term" value="P:organic acid catabolic process"/>
    <property type="evidence" value="ECO:0007669"/>
    <property type="project" value="UniProtKB-ARBA"/>
</dbReference>
<evidence type="ECO:0000313" key="6">
    <source>
        <dbReference type="EMBL" id="GGO76343.1"/>
    </source>
</evidence>
<evidence type="ECO:0000256" key="3">
    <source>
        <dbReference type="PIRSR" id="PIRSR000103-1"/>
    </source>
</evidence>
<dbReference type="Pfam" id="PF14833">
    <property type="entry name" value="NAD_binding_11"/>
    <property type="match status" value="1"/>
</dbReference>
<dbReference type="InterPro" id="IPR013328">
    <property type="entry name" value="6PGD_dom2"/>
</dbReference>
<dbReference type="GO" id="GO:0050661">
    <property type="term" value="F:NADP binding"/>
    <property type="evidence" value="ECO:0007669"/>
    <property type="project" value="InterPro"/>
</dbReference>
<keyword evidence="1" id="KW-0560">Oxidoreductase</keyword>
<dbReference type="Gene3D" id="1.10.1040.10">
    <property type="entry name" value="N-(1-d-carboxylethyl)-l-norvaline Dehydrogenase, domain 2"/>
    <property type="match status" value="1"/>
</dbReference>
<evidence type="ECO:0000256" key="2">
    <source>
        <dbReference type="ARBA" id="ARBA00023027"/>
    </source>
</evidence>
<sequence length="295" mass="31080">MSGIKTVSFIGLGQMGRPMAKNLHEAGFRVVGFDASEEARLEAGKSGLIVSNSLEDAIRDSDCIVTMLPNGDIVQDVLVSNDRFLSAHKGALLLEMSSSAPLQTRQLSELVGTHLRVVDAPVSGGVKRAIEGTLTVMAGGSNEDIESSKPVLEVISSKVFSCGPVGAGHAMKSINNYVSGAGVVAASEAVRLGTEFGLEAETIVDVLNASSGKNNATEVKMKQFILNEAFSSGFALGLMSKDIGIAADLAKSLNLNLKNLEETDLMWKRASKEVGGSADHTRMFEFVTTNSDSKN</sequence>
<protein>
    <submittedName>
        <fullName evidence="6">2-hydroxy-3-oxopropionate reductase</fullName>
    </submittedName>
</protein>
<organism evidence="6 7">
    <name type="scientific">Marinobacterium nitratireducens</name>
    <dbReference type="NCBI Taxonomy" id="518897"/>
    <lineage>
        <taxon>Bacteria</taxon>
        <taxon>Pseudomonadati</taxon>
        <taxon>Pseudomonadota</taxon>
        <taxon>Gammaproteobacteria</taxon>
        <taxon>Oceanospirillales</taxon>
        <taxon>Oceanospirillaceae</taxon>
        <taxon>Marinobacterium</taxon>
    </lineage>
</organism>
<feature type="domain" description="6-phosphogluconate dehydrogenase NADP-binding" evidence="4">
    <location>
        <begin position="7"/>
        <end position="163"/>
    </location>
</feature>
<dbReference type="PANTHER" id="PTHR22981">
    <property type="entry name" value="3-HYDROXYISOBUTYRATE DEHYDROGENASE-RELATED"/>
    <property type="match status" value="1"/>
</dbReference>
<dbReference type="PANTHER" id="PTHR22981:SF7">
    <property type="entry name" value="3-HYDROXYISOBUTYRATE DEHYDROGENASE, MITOCHONDRIAL"/>
    <property type="match status" value="1"/>
</dbReference>
<dbReference type="Proteomes" id="UP000599578">
    <property type="component" value="Unassembled WGS sequence"/>
</dbReference>
<feature type="active site" evidence="3">
    <location>
        <position position="172"/>
    </location>
</feature>
<evidence type="ECO:0000313" key="7">
    <source>
        <dbReference type="Proteomes" id="UP000599578"/>
    </source>
</evidence>
<keyword evidence="2" id="KW-0520">NAD</keyword>
<accession>A0A917Z643</accession>
<proteinExistence type="predicted"/>
<dbReference type="GO" id="GO:0016616">
    <property type="term" value="F:oxidoreductase activity, acting on the CH-OH group of donors, NAD or NADP as acceptor"/>
    <property type="evidence" value="ECO:0007669"/>
    <property type="project" value="TreeGrafter"/>
</dbReference>
<dbReference type="AlphaFoldDB" id="A0A917Z643"/>
<dbReference type="InterPro" id="IPR015815">
    <property type="entry name" value="HIBADH-related"/>
</dbReference>
<evidence type="ECO:0000259" key="5">
    <source>
        <dbReference type="Pfam" id="PF14833"/>
    </source>
</evidence>
<reference evidence="6 7" key="1">
    <citation type="journal article" date="2014" name="Int. J. Syst. Evol. Microbiol.">
        <title>Complete genome sequence of Corynebacterium casei LMG S-19264T (=DSM 44701T), isolated from a smear-ripened cheese.</title>
        <authorList>
            <consortium name="US DOE Joint Genome Institute (JGI-PGF)"/>
            <person name="Walter F."/>
            <person name="Albersmeier A."/>
            <person name="Kalinowski J."/>
            <person name="Ruckert C."/>
        </authorList>
    </citation>
    <scope>NUCLEOTIDE SEQUENCE [LARGE SCALE GENOMIC DNA]</scope>
    <source>
        <strain evidence="6 7">CGMCC 1.7286</strain>
    </source>
</reference>
<dbReference type="Pfam" id="PF03446">
    <property type="entry name" value="NAD_binding_2"/>
    <property type="match status" value="1"/>
</dbReference>
<dbReference type="InterPro" id="IPR006115">
    <property type="entry name" value="6PGDH_NADP-bd"/>
</dbReference>
<feature type="domain" description="3-hydroxyisobutyrate dehydrogenase-like NAD-binding" evidence="5">
    <location>
        <begin position="166"/>
        <end position="285"/>
    </location>
</feature>
<dbReference type="InterPro" id="IPR036291">
    <property type="entry name" value="NAD(P)-bd_dom_sf"/>
</dbReference>
<dbReference type="Gene3D" id="3.40.50.720">
    <property type="entry name" value="NAD(P)-binding Rossmann-like Domain"/>
    <property type="match status" value="1"/>
</dbReference>
<dbReference type="SUPFAM" id="SSF48179">
    <property type="entry name" value="6-phosphogluconate dehydrogenase C-terminal domain-like"/>
    <property type="match status" value="1"/>
</dbReference>
<evidence type="ECO:0000259" key="4">
    <source>
        <dbReference type="Pfam" id="PF03446"/>
    </source>
</evidence>
<gene>
    <name evidence="6" type="ORF">GCM10011348_03320</name>
</gene>